<organism evidence="7">
    <name type="scientific">Blastobotrys adeninivorans</name>
    <name type="common">Yeast</name>
    <name type="synonym">Arxula adeninivorans</name>
    <dbReference type="NCBI Taxonomy" id="409370"/>
    <lineage>
        <taxon>Eukaryota</taxon>
        <taxon>Fungi</taxon>
        <taxon>Dikarya</taxon>
        <taxon>Ascomycota</taxon>
        <taxon>Saccharomycotina</taxon>
        <taxon>Dipodascomycetes</taxon>
        <taxon>Dipodascales</taxon>
        <taxon>Trichomonascaceae</taxon>
        <taxon>Blastobotrys</taxon>
    </lineage>
</organism>
<feature type="transmembrane region" description="Helical" evidence="6">
    <location>
        <begin position="116"/>
        <end position="134"/>
    </location>
</feature>
<keyword evidence="5 6" id="KW-0472">Membrane</keyword>
<reference evidence="7" key="1">
    <citation type="submission" date="2014-02" db="EMBL/GenBank/DDBJ databases">
        <authorList>
            <person name="Genoscope - CEA"/>
        </authorList>
    </citation>
    <scope>NUCLEOTIDE SEQUENCE</scope>
    <source>
        <strain evidence="7">LS3</strain>
    </source>
</reference>
<comment type="subcellular location">
    <subcellularLocation>
        <location evidence="1">Membrane</location>
        <topology evidence="1">Multi-pass membrane protein</topology>
    </subcellularLocation>
</comment>
<evidence type="ECO:0000256" key="4">
    <source>
        <dbReference type="ARBA" id="ARBA00022989"/>
    </source>
</evidence>
<accession>A0A060TGK9</accession>
<feature type="transmembrane region" description="Helical" evidence="6">
    <location>
        <begin position="83"/>
        <end position="104"/>
    </location>
</feature>
<gene>
    <name evidence="7" type="ORF">GNLVRS02_ARAD1D31394g</name>
</gene>
<feature type="transmembrane region" description="Helical" evidence="6">
    <location>
        <begin position="213"/>
        <end position="235"/>
    </location>
</feature>
<evidence type="ECO:0000313" key="7">
    <source>
        <dbReference type="EMBL" id="CDP38291.1"/>
    </source>
</evidence>
<feature type="transmembrane region" description="Helical" evidence="6">
    <location>
        <begin position="140"/>
        <end position="161"/>
    </location>
</feature>
<name>A0A060TGK9_BLAAD</name>
<reference evidence="7" key="2">
    <citation type="submission" date="2014-06" db="EMBL/GenBank/DDBJ databases">
        <title>The complete genome of Blastobotrys (Arxula) adeninivorans LS3 - a yeast of biotechnological interest.</title>
        <authorList>
            <person name="Kunze G."/>
            <person name="Gaillardin C."/>
            <person name="Czernicka M."/>
            <person name="Durrens P."/>
            <person name="Martin T."/>
            <person name="Boer E."/>
            <person name="Gabaldon T."/>
            <person name="Cruz J."/>
            <person name="Talla E."/>
            <person name="Marck C."/>
            <person name="Goffeau A."/>
            <person name="Barbe V."/>
            <person name="Baret P."/>
            <person name="Baronian K."/>
            <person name="Beier S."/>
            <person name="Bleykasten C."/>
            <person name="Bode R."/>
            <person name="Casaregola S."/>
            <person name="Despons L."/>
            <person name="Fairhead C."/>
            <person name="Giersberg M."/>
            <person name="Gierski P."/>
            <person name="Hahnel U."/>
            <person name="Hartmann A."/>
            <person name="Jankowska D."/>
            <person name="Jubin C."/>
            <person name="Jung P."/>
            <person name="Lafontaine I."/>
            <person name="Leh-Louis V."/>
            <person name="Lemaire M."/>
            <person name="Marcet-Houben M."/>
            <person name="Mascher M."/>
            <person name="Morel G."/>
            <person name="Richard G.-F."/>
            <person name="Riechen J."/>
            <person name="Sacerdot C."/>
            <person name="Sarkar A."/>
            <person name="Savel G."/>
            <person name="Schacherer J."/>
            <person name="Sherman D."/>
            <person name="Straub M.-L."/>
            <person name="Stein N."/>
            <person name="Thierry A."/>
            <person name="Trautwein-Schult A."/>
            <person name="Westhof E."/>
            <person name="Worch S."/>
            <person name="Dujon B."/>
            <person name="Souciet J.-L."/>
            <person name="Wincker P."/>
            <person name="Scholz U."/>
            <person name="Neuveglise N."/>
        </authorList>
    </citation>
    <scope>NUCLEOTIDE SEQUENCE</scope>
    <source>
        <strain evidence="7">LS3</strain>
    </source>
</reference>
<feature type="transmembrane region" description="Helical" evidence="6">
    <location>
        <begin position="597"/>
        <end position="616"/>
    </location>
</feature>
<feature type="transmembrane region" description="Helical" evidence="6">
    <location>
        <begin position="505"/>
        <end position="523"/>
    </location>
</feature>
<dbReference type="InterPro" id="IPR036259">
    <property type="entry name" value="MFS_trans_sf"/>
</dbReference>
<feature type="transmembrane region" description="Helical" evidence="6">
    <location>
        <begin position="356"/>
        <end position="374"/>
    </location>
</feature>
<feature type="transmembrane region" description="Helical" evidence="6">
    <location>
        <begin position="266"/>
        <end position="286"/>
    </location>
</feature>
<sequence>MIDKGFDRHLSNGETPARPLLNATENELPIANDAIGAQDPHRWSPKRQFGLLQARFFCHRIVTCTPLSYVTFMLKGLQWHESLLVASLVLAWLTLGLAARGEILGKRLKMRYGQKFCLLLKFTGNILAILVLGFSTNIHWAFAGCFLIGLSSVGDELGALAKDILDWPRQKRYTLIIIGHIGLVTSILLGVFLADPVEKLPSLFGSSMLLKKFPNLLLNLCQLPLLVLTEGLALLTTQEEMEPAKETQTNNIPQYSYQGIPRKGQLLALMVCFVTKVIVVSSNVGYFYSRVKIAPLPVYGALIVNCLACLFAELFSFWFWEWLSGRYGRKVSLQLGNMCLAATTVALGFSDEIVHLIFGCFLTGFFGTSFEVMYGMGQKISGTHPALKRKVLEVVVLVTSFGIVVGSLIGMLMSDPVARYPSWIDSNEYPSLLASLAHLPFLICAMVAAMFTEDGNANPAGHEPSRSMVQEMPQKFQVFLLIISTTAHSVVFVLASVIVREDGTWWVMIAVSLGSLISSRVFSKRRRNQLSRRTRLLRSTIGVSIANILMGIARSTLEVLAGCLLLGMSTVDTAEIKKIAEELVSGNSAHMRKIFKLWVLAAIIFMFLGSLITPLFTDPVTQYPSLFGSSWLFGYFPNLLVSLCMVPFLVAAGVCSSKICESGTGTTLPLADPDSQLNVQLEELSK</sequence>
<feature type="transmembrane region" description="Helical" evidence="6">
    <location>
        <begin position="298"/>
        <end position="319"/>
    </location>
</feature>
<feature type="transmembrane region" description="Helical" evidence="6">
    <location>
        <begin position="432"/>
        <end position="451"/>
    </location>
</feature>
<dbReference type="AlphaFoldDB" id="A0A060TGK9"/>
<feature type="transmembrane region" description="Helical" evidence="6">
    <location>
        <begin position="394"/>
        <end position="412"/>
    </location>
</feature>
<proteinExistence type="predicted"/>
<evidence type="ECO:0000256" key="3">
    <source>
        <dbReference type="ARBA" id="ARBA00022692"/>
    </source>
</evidence>
<feature type="transmembrane region" description="Helical" evidence="6">
    <location>
        <begin position="636"/>
        <end position="655"/>
    </location>
</feature>
<keyword evidence="3 6" id="KW-0812">Transmembrane</keyword>
<dbReference type="PANTHER" id="PTHR23504">
    <property type="entry name" value="MAJOR FACILITATOR SUPERFAMILY DOMAIN-CONTAINING PROTEIN 10"/>
    <property type="match status" value="1"/>
</dbReference>
<protein>
    <submittedName>
        <fullName evidence="7">ARAD1D31394p</fullName>
    </submittedName>
</protein>
<evidence type="ECO:0000256" key="6">
    <source>
        <dbReference type="SAM" id="Phobius"/>
    </source>
</evidence>
<evidence type="ECO:0000256" key="2">
    <source>
        <dbReference type="ARBA" id="ARBA00022448"/>
    </source>
</evidence>
<dbReference type="SUPFAM" id="SSF103473">
    <property type="entry name" value="MFS general substrate transporter"/>
    <property type="match status" value="2"/>
</dbReference>
<evidence type="ECO:0000256" key="1">
    <source>
        <dbReference type="ARBA" id="ARBA00004141"/>
    </source>
</evidence>
<dbReference type="PANTHER" id="PTHR23504:SF15">
    <property type="entry name" value="MAJOR FACILITATOR SUPERFAMILY (MFS) PROFILE DOMAIN-CONTAINING PROTEIN"/>
    <property type="match status" value="1"/>
</dbReference>
<feature type="transmembrane region" description="Helical" evidence="6">
    <location>
        <begin position="478"/>
        <end position="499"/>
    </location>
</feature>
<evidence type="ECO:0000256" key="5">
    <source>
        <dbReference type="ARBA" id="ARBA00023136"/>
    </source>
</evidence>
<dbReference type="EMBL" id="HG937694">
    <property type="protein sequence ID" value="CDP38291.1"/>
    <property type="molecule type" value="Genomic_DNA"/>
</dbReference>
<feature type="transmembrane region" description="Helical" evidence="6">
    <location>
        <begin position="331"/>
        <end position="350"/>
    </location>
</feature>
<dbReference type="Gene3D" id="1.20.1250.20">
    <property type="entry name" value="MFS general substrate transporter like domains"/>
    <property type="match status" value="1"/>
</dbReference>
<keyword evidence="4 6" id="KW-1133">Transmembrane helix</keyword>
<keyword evidence="2" id="KW-0813">Transport</keyword>
<feature type="transmembrane region" description="Helical" evidence="6">
    <location>
        <begin position="173"/>
        <end position="193"/>
    </location>
</feature>
<dbReference type="GO" id="GO:0016020">
    <property type="term" value="C:membrane"/>
    <property type="evidence" value="ECO:0007669"/>
    <property type="project" value="UniProtKB-SubCell"/>
</dbReference>